<dbReference type="SUPFAM" id="SSF57889">
    <property type="entry name" value="Cysteine-rich domain"/>
    <property type="match status" value="1"/>
</dbReference>
<dbReference type="Gene3D" id="3.30.200.20">
    <property type="entry name" value="Phosphorylase Kinase, domain 1"/>
    <property type="match status" value="1"/>
</dbReference>
<proteinExistence type="predicted"/>
<dbReference type="GO" id="GO:0016020">
    <property type="term" value="C:membrane"/>
    <property type="evidence" value="ECO:0007669"/>
    <property type="project" value="UniProtKB-SubCell"/>
</dbReference>
<dbReference type="EMBL" id="CAJNOT010000046">
    <property type="protein sequence ID" value="CAF0800288.1"/>
    <property type="molecule type" value="Genomic_DNA"/>
</dbReference>
<evidence type="ECO:0000313" key="10">
    <source>
        <dbReference type="Proteomes" id="UP000663864"/>
    </source>
</evidence>
<keyword evidence="1" id="KW-0479">Metal-binding</keyword>
<dbReference type="InterPro" id="IPR017441">
    <property type="entry name" value="Protein_kinase_ATP_BS"/>
</dbReference>
<dbReference type="Proteomes" id="UP000663864">
    <property type="component" value="Unassembled WGS sequence"/>
</dbReference>
<dbReference type="InterPro" id="IPR002219">
    <property type="entry name" value="PKC_DAG/PE"/>
</dbReference>
<evidence type="ECO:0000256" key="1">
    <source>
        <dbReference type="ARBA" id="ARBA00022723"/>
    </source>
</evidence>
<feature type="domain" description="Protein kinase" evidence="6">
    <location>
        <begin position="423"/>
        <end position="708"/>
    </location>
</feature>
<dbReference type="PROSITE" id="PS00479">
    <property type="entry name" value="ZF_DAG_PE_1"/>
    <property type="match status" value="1"/>
</dbReference>
<keyword evidence="4 5" id="KW-0067">ATP-binding</keyword>
<dbReference type="AlphaFoldDB" id="A0A813SPK5"/>
<dbReference type="Gene3D" id="3.30.60.20">
    <property type="match status" value="1"/>
</dbReference>
<dbReference type="InterPro" id="IPR046349">
    <property type="entry name" value="C1-like_sf"/>
</dbReference>
<keyword evidence="2 5" id="KW-0547">Nucleotide-binding</keyword>
<dbReference type="EMBL" id="CAJOBD010005779">
    <property type="protein sequence ID" value="CAF4042332.1"/>
    <property type="molecule type" value="Genomic_DNA"/>
</dbReference>
<dbReference type="SMART" id="SM00109">
    <property type="entry name" value="C1"/>
    <property type="match status" value="1"/>
</dbReference>
<dbReference type="InterPro" id="IPR008271">
    <property type="entry name" value="Ser/Thr_kinase_AS"/>
</dbReference>
<dbReference type="GO" id="GO:0007200">
    <property type="term" value="P:phospholipase C-activating G protein-coupled receptor signaling pathway"/>
    <property type="evidence" value="ECO:0007669"/>
    <property type="project" value="TreeGrafter"/>
</dbReference>
<reference evidence="8" key="1">
    <citation type="submission" date="2021-02" db="EMBL/GenBank/DDBJ databases">
        <authorList>
            <person name="Nowell W R."/>
        </authorList>
    </citation>
    <scope>NUCLEOTIDE SEQUENCE</scope>
</reference>
<evidence type="ECO:0000256" key="3">
    <source>
        <dbReference type="ARBA" id="ARBA00022833"/>
    </source>
</evidence>
<dbReference type="InterPro" id="IPR011009">
    <property type="entry name" value="Kinase-like_dom_sf"/>
</dbReference>
<dbReference type="PROSITE" id="PS00107">
    <property type="entry name" value="PROTEIN_KINASE_ATP"/>
    <property type="match status" value="1"/>
</dbReference>
<dbReference type="SMART" id="SM00220">
    <property type="entry name" value="S_TKc"/>
    <property type="match status" value="1"/>
</dbReference>
<name>A0A813SPK5_9BILA</name>
<evidence type="ECO:0000313" key="9">
    <source>
        <dbReference type="EMBL" id="CAF4042332.1"/>
    </source>
</evidence>
<dbReference type="PROSITE" id="PS00108">
    <property type="entry name" value="PROTEIN_KINASE_ST"/>
    <property type="match status" value="1"/>
</dbReference>
<dbReference type="Pfam" id="PF00069">
    <property type="entry name" value="Pkinase"/>
    <property type="match status" value="1"/>
</dbReference>
<dbReference type="GO" id="GO:0005829">
    <property type="term" value="C:cytosol"/>
    <property type="evidence" value="ECO:0007669"/>
    <property type="project" value="TreeGrafter"/>
</dbReference>
<keyword evidence="3" id="KW-0862">Zinc</keyword>
<evidence type="ECO:0000313" key="8">
    <source>
        <dbReference type="EMBL" id="CAF0800288.1"/>
    </source>
</evidence>
<dbReference type="Pfam" id="PF00130">
    <property type="entry name" value="C1_1"/>
    <property type="match status" value="1"/>
</dbReference>
<dbReference type="GO" id="GO:0008270">
    <property type="term" value="F:zinc ion binding"/>
    <property type="evidence" value="ECO:0007669"/>
    <property type="project" value="UniProtKB-KW"/>
</dbReference>
<dbReference type="GO" id="GO:0004674">
    <property type="term" value="F:protein serine/threonine kinase activity"/>
    <property type="evidence" value="ECO:0007669"/>
    <property type="project" value="UniProtKB-KW"/>
</dbReference>
<evidence type="ECO:0000259" key="6">
    <source>
        <dbReference type="PROSITE" id="PS50011"/>
    </source>
</evidence>
<organism evidence="8 10">
    <name type="scientific">Rotaria sordida</name>
    <dbReference type="NCBI Taxonomy" id="392033"/>
    <lineage>
        <taxon>Eukaryota</taxon>
        <taxon>Metazoa</taxon>
        <taxon>Spiralia</taxon>
        <taxon>Gnathifera</taxon>
        <taxon>Rotifera</taxon>
        <taxon>Eurotatoria</taxon>
        <taxon>Bdelloidea</taxon>
        <taxon>Philodinida</taxon>
        <taxon>Philodinidae</taxon>
        <taxon>Rotaria</taxon>
    </lineage>
</organism>
<evidence type="ECO:0000259" key="7">
    <source>
        <dbReference type="PROSITE" id="PS50081"/>
    </source>
</evidence>
<sequence>MSGGLTIPTTTTTTSSSIQSAALLEKLLRTDVISVTLKFGFQQKPFKYSLKDTSNSIIEKIYRDAETWLRSIAVNLKNLSITERYTIYLFRIPTTDLTMVPIVQLSDIEQNSSIELVVVPVEINLNPHALYRCQLNVPTNCSKCSRLITGIYRQGFRCRKCRMTYHKDCAPFSLDDCSVPIDPPSQTLTSQSSQMTFVYPFDFASTSLSSLSTTTITTNLTAKSDNTIVPIYSPSTNTSKENEKSVIATTIIDEGIFPACIGGTCIYRRYLFRLTPNTLKLTTNLSTISLPKQQIRQLNDIDIVFPLSDINDLVLTHFIVERDHIFEIYFHGKFTLYVGKKSDSDDLQMQTAQFYSSIRDQWEALANGSSTQSQLLTSISTTQISTTIIDKEKTSDLRRKQSIYRRPPCGTGNEDKDLHDLYTFTGEKIGEGQFGRVIGAIRKSTNRKVAIKCIEKANCSEEDIRRTNEEIDYLYKFNHVNILKLEAYFERGDAVYIITERMETDMCKYIMESPNKWLDENMSKMLIYQVIIALRYLHSNNCGHLDVKCENILISFLKPIPPNNNNNNNNDNNRSHQITKYKNDLPLVKLADFGYSRIIGEHSFRKTRVGTKVYCAPEIYRSKEGYNRLVDMWSVGIVLYAALSGTLPYDEKDVHRAEEIVRDKKLMFSHQRWKDITDEAIDLISNKLLVVQANTRIRSSEALFHAWFTDFHLYKKLREIEKRIEYDFSIKQQQLSSSSTWLTGEREDPAWMEYKSMYEKSNE</sequence>
<evidence type="ECO:0000256" key="4">
    <source>
        <dbReference type="ARBA" id="ARBA00022840"/>
    </source>
</evidence>
<dbReference type="PROSITE" id="PS50011">
    <property type="entry name" value="PROTEIN_KINASE_DOM"/>
    <property type="match status" value="1"/>
</dbReference>
<dbReference type="Gene3D" id="1.10.510.10">
    <property type="entry name" value="Transferase(Phosphotransferase) domain 1"/>
    <property type="match status" value="1"/>
</dbReference>
<dbReference type="SUPFAM" id="SSF56112">
    <property type="entry name" value="Protein kinase-like (PK-like)"/>
    <property type="match status" value="1"/>
</dbReference>
<gene>
    <name evidence="9" type="ORF">JBS370_LOCUS28573</name>
    <name evidence="8" type="ORF">ZHD862_LOCUS2375</name>
</gene>
<evidence type="ECO:0008006" key="11">
    <source>
        <dbReference type="Google" id="ProtNLM"/>
    </source>
</evidence>
<feature type="domain" description="Phorbol-ester/DAG-type" evidence="7">
    <location>
        <begin position="127"/>
        <end position="177"/>
    </location>
</feature>
<dbReference type="PANTHER" id="PTHR22968">
    <property type="entry name" value="PROTEIN KINASE C, MU"/>
    <property type="match status" value="1"/>
</dbReference>
<accession>A0A813SPK5</accession>
<evidence type="ECO:0000256" key="2">
    <source>
        <dbReference type="ARBA" id="ARBA00022741"/>
    </source>
</evidence>
<dbReference type="InterPro" id="IPR000719">
    <property type="entry name" value="Prot_kinase_dom"/>
</dbReference>
<dbReference type="GO" id="GO:0005524">
    <property type="term" value="F:ATP binding"/>
    <property type="evidence" value="ECO:0007669"/>
    <property type="project" value="UniProtKB-UniRule"/>
</dbReference>
<dbReference type="PANTHER" id="PTHR22968:SF15">
    <property type="entry name" value="SERINE_THREONINE-PROTEIN KINASE DKF-1"/>
    <property type="match status" value="1"/>
</dbReference>
<dbReference type="GO" id="GO:0035556">
    <property type="term" value="P:intracellular signal transduction"/>
    <property type="evidence" value="ECO:0007669"/>
    <property type="project" value="TreeGrafter"/>
</dbReference>
<evidence type="ECO:0000256" key="5">
    <source>
        <dbReference type="PROSITE-ProRule" id="PRU10141"/>
    </source>
</evidence>
<feature type="binding site" evidence="5">
    <location>
        <position position="452"/>
    </location>
    <ligand>
        <name>ATP</name>
        <dbReference type="ChEBI" id="CHEBI:30616"/>
    </ligand>
</feature>
<comment type="caution">
    <text evidence="8">The sequence shown here is derived from an EMBL/GenBank/DDBJ whole genome shotgun (WGS) entry which is preliminary data.</text>
</comment>
<dbReference type="PROSITE" id="PS50081">
    <property type="entry name" value="ZF_DAG_PE_2"/>
    <property type="match status" value="1"/>
</dbReference>
<dbReference type="Proteomes" id="UP000663836">
    <property type="component" value="Unassembled WGS sequence"/>
</dbReference>
<protein>
    <recommendedName>
        <fullName evidence="11">Protein kinase C</fullName>
    </recommendedName>
</protein>